<evidence type="ECO:0000313" key="8">
    <source>
        <dbReference type="EMBL" id="SET19711.1"/>
    </source>
</evidence>
<sequence length="142" mass="15408">MNLAIARLIEKTTILLRKIKDSRDVFPYNRTQSIFVINKRVDGMKKIMMTLAATVLMAAPSLAADIAAGKAKSAVCAACHGQAGVSAVPMYPNLAGQKEEYLKKQLKDFKSGARKDPVMAPMAMPLSDEDIANLSAYYASLK</sequence>
<dbReference type="Gene3D" id="1.10.760.10">
    <property type="entry name" value="Cytochrome c-like domain"/>
    <property type="match status" value="1"/>
</dbReference>
<keyword evidence="2 6" id="KW-0349">Heme</keyword>
<evidence type="ECO:0000256" key="5">
    <source>
        <dbReference type="ARBA" id="ARBA00023004"/>
    </source>
</evidence>
<dbReference type="InterPro" id="IPR050597">
    <property type="entry name" value="Cytochrome_c_Oxidase_Subunit"/>
</dbReference>
<dbReference type="STRING" id="349064.SAMN05660429_01219"/>
<dbReference type="PANTHER" id="PTHR33751">
    <property type="entry name" value="CBB3-TYPE CYTOCHROME C OXIDASE SUBUNIT FIXP"/>
    <property type="match status" value="1"/>
</dbReference>
<dbReference type="GO" id="GO:0009055">
    <property type="term" value="F:electron transfer activity"/>
    <property type="evidence" value="ECO:0007669"/>
    <property type="project" value="InterPro"/>
</dbReference>
<keyword evidence="9" id="KW-1185">Reference proteome</keyword>
<dbReference type="SUPFAM" id="SSF46626">
    <property type="entry name" value="Cytochrome c"/>
    <property type="match status" value="1"/>
</dbReference>
<evidence type="ECO:0000259" key="7">
    <source>
        <dbReference type="PROSITE" id="PS51007"/>
    </source>
</evidence>
<keyword evidence="5 6" id="KW-0408">Iron</keyword>
<dbReference type="EMBL" id="FOHK01000005">
    <property type="protein sequence ID" value="SET19711.1"/>
    <property type="molecule type" value="Genomic_DNA"/>
</dbReference>
<dbReference type="GO" id="GO:0020037">
    <property type="term" value="F:heme binding"/>
    <property type="evidence" value="ECO:0007669"/>
    <property type="project" value="InterPro"/>
</dbReference>
<keyword evidence="1" id="KW-0813">Transport</keyword>
<evidence type="ECO:0000256" key="1">
    <source>
        <dbReference type="ARBA" id="ARBA00022448"/>
    </source>
</evidence>
<accession>A0A1I0CJB2</accession>
<evidence type="ECO:0000256" key="4">
    <source>
        <dbReference type="ARBA" id="ARBA00022982"/>
    </source>
</evidence>
<keyword evidence="3 6" id="KW-0479">Metal-binding</keyword>
<dbReference type="InterPro" id="IPR036909">
    <property type="entry name" value="Cyt_c-like_dom_sf"/>
</dbReference>
<dbReference type="PANTHER" id="PTHR33751:SF9">
    <property type="entry name" value="CYTOCHROME C4"/>
    <property type="match status" value="1"/>
</dbReference>
<keyword evidence="4" id="KW-0249">Electron transport</keyword>
<gene>
    <name evidence="8" type="ORF">SAMN05660429_01219</name>
</gene>
<dbReference type="InterPro" id="IPR009056">
    <property type="entry name" value="Cyt_c-like_dom"/>
</dbReference>
<proteinExistence type="predicted"/>
<feature type="domain" description="Cytochrome c" evidence="7">
    <location>
        <begin position="64"/>
        <end position="142"/>
    </location>
</feature>
<dbReference type="AlphaFoldDB" id="A0A1I0CJB2"/>
<organism evidence="8 9">
    <name type="scientific">Thalassotalea agarivorans</name>
    <name type="common">Thalassomonas agarivorans</name>
    <dbReference type="NCBI Taxonomy" id="349064"/>
    <lineage>
        <taxon>Bacteria</taxon>
        <taxon>Pseudomonadati</taxon>
        <taxon>Pseudomonadota</taxon>
        <taxon>Gammaproteobacteria</taxon>
        <taxon>Alteromonadales</taxon>
        <taxon>Colwelliaceae</taxon>
        <taxon>Thalassotalea</taxon>
    </lineage>
</organism>
<reference evidence="8 9" key="1">
    <citation type="submission" date="2016-10" db="EMBL/GenBank/DDBJ databases">
        <authorList>
            <person name="de Groot N.N."/>
        </authorList>
    </citation>
    <scope>NUCLEOTIDE SEQUENCE [LARGE SCALE GENOMIC DNA]</scope>
    <source>
        <strain evidence="8 9">DSM 19706</strain>
    </source>
</reference>
<evidence type="ECO:0000256" key="6">
    <source>
        <dbReference type="PROSITE-ProRule" id="PRU00433"/>
    </source>
</evidence>
<dbReference type="GO" id="GO:0046872">
    <property type="term" value="F:metal ion binding"/>
    <property type="evidence" value="ECO:0007669"/>
    <property type="project" value="UniProtKB-KW"/>
</dbReference>
<protein>
    <submittedName>
        <fullName evidence="8">Cytochrome c553</fullName>
    </submittedName>
</protein>
<dbReference type="PROSITE" id="PS51007">
    <property type="entry name" value="CYTC"/>
    <property type="match status" value="1"/>
</dbReference>
<evidence type="ECO:0000256" key="2">
    <source>
        <dbReference type="ARBA" id="ARBA00022617"/>
    </source>
</evidence>
<name>A0A1I0CJB2_THASX</name>
<evidence type="ECO:0000256" key="3">
    <source>
        <dbReference type="ARBA" id="ARBA00022723"/>
    </source>
</evidence>
<dbReference type="Proteomes" id="UP000199308">
    <property type="component" value="Unassembled WGS sequence"/>
</dbReference>
<dbReference type="Pfam" id="PF00034">
    <property type="entry name" value="Cytochrom_C"/>
    <property type="match status" value="1"/>
</dbReference>
<evidence type="ECO:0000313" key="9">
    <source>
        <dbReference type="Proteomes" id="UP000199308"/>
    </source>
</evidence>